<dbReference type="Proteomes" id="UP000887540">
    <property type="component" value="Unplaced"/>
</dbReference>
<organism evidence="2 3">
    <name type="scientific">Acrobeloides nanus</name>
    <dbReference type="NCBI Taxonomy" id="290746"/>
    <lineage>
        <taxon>Eukaryota</taxon>
        <taxon>Metazoa</taxon>
        <taxon>Ecdysozoa</taxon>
        <taxon>Nematoda</taxon>
        <taxon>Chromadorea</taxon>
        <taxon>Rhabditida</taxon>
        <taxon>Tylenchina</taxon>
        <taxon>Cephalobomorpha</taxon>
        <taxon>Cephaloboidea</taxon>
        <taxon>Cephalobidae</taxon>
        <taxon>Acrobeloides</taxon>
    </lineage>
</organism>
<feature type="signal peptide" evidence="1">
    <location>
        <begin position="1"/>
        <end position="20"/>
    </location>
</feature>
<name>A0A914CLG4_9BILA</name>
<accession>A0A914CLG4</accession>
<protein>
    <submittedName>
        <fullName evidence="3">Uncharacterized protein</fullName>
    </submittedName>
</protein>
<keyword evidence="2" id="KW-1185">Reference proteome</keyword>
<sequence>MRYYFLSLLVLATILAYSLAISIEETSYDEGVCMSYEKFADPTTIPSKFNPIIYSGLFQYGNVIKCVEDQR</sequence>
<dbReference type="AlphaFoldDB" id="A0A914CLG4"/>
<feature type="chain" id="PRO_5037800713" evidence="1">
    <location>
        <begin position="21"/>
        <end position="71"/>
    </location>
</feature>
<evidence type="ECO:0000256" key="1">
    <source>
        <dbReference type="SAM" id="SignalP"/>
    </source>
</evidence>
<evidence type="ECO:0000313" key="2">
    <source>
        <dbReference type="Proteomes" id="UP000887540"/>
    </source>
</evidence>
<proteinExistence type="predicted"/>
<reference evidence="3" key="1">
    <citation type="submission" date="2022-11" db="UniProtKB">
        <authorList>
            <consortium name="WormBaseParasite"/>
        </authorList>
    </citation>
    <scope>IDENTIFICATION</scope>
</reference>
<evidence type="ECO:0000313" key="3">
    <source>
        <dbReference type="WBParaSite" id="ACRNAN_scaffold12145.g25427.t1"/>
    </source>
</evidence>
<keyword evidence="1" id="KW-0732">Signal</keyword>
<dbReference type="WBParaSite" id="ACRNAN_scaffold12145.g25427.t1">
    <property type="protein sequence ID" value="ACRNAN_scaffold12145.g25427.t1"/>
    <property type="gene ID" value="ACRNAN_scaffold12145.g25427"/>
</dbReference>